<sequence>MEKQIKNDASFGSTEKKLDYKKEYKDLYQPKAKPSLIRVPSITFLMVDGKGNPNDPAGEYQTAVGLLYALSYAIKMSEKGPQRPLGYFSYVVPPLEGLWWLSDNKEIHSGVQESYRGEHQTHTEEKVSGEDYSKKDRFCWTSMIRQPEFINQEILDWAREEVLRKKPEFDPSTARLVSFEEGLCIQMMHLGPYDDEPRSLAEMEQFLEENNLCSAVGQVLGDGTVRRHHEIYLNDPRKTAQDKLKTILRCPVE</sequence>
<evidence type="ECO:0000313" key="2">
    <source>
        <dbReference type="Proteomes" id="UP000594014"/>
    </source>
</evidence>
<evidence type="ECO:0000313" key="1">
    <source>
        <dbReference type="EMBL" id="QOX65360.1"/>
    </source>
</evidence>
<dbReference type="Proteomes" id="UP000594014">
    <property type="component" value="Chromosome"/>
</dbReference>
<protein>
    <submittedName>
        <fullName evidence="1">Transcriptional regulator</fullName>
    </submittedName>
</protein>
<reference evidence="1" key="1">
    <citation type="submission" date="2019-08" db="EMBL/GenBank/DDBJ databases">
        <title>Genome sequence of Clostridiales bacterium MT110.</title>
        <authorList>
            <person name="Cao J."/>
        </authorList>
    </citation>
    <scope>NUCLEOTIDE SEQUENCE</scope>
    <source>
        <strain evidence="1">MT110</strain>
    </source>
</reference>
<dbReference type="EMBL" id="CP042469">
    <property type="protein sequence ID" value="QOX65360.1"/>
    <property type="molecule type" value="Genomic_DNA"/>
</dbReference>
<accession>A0ACD1AFW0</accession>
<proteinExistence type="predicted"/>
<keyword evidence="2" id="KW-1185">Reference proteome</keyword>
<organism evidence="1 2">
    <name type="scientific">Anoxybacterium hadale</name>
    <dbReference type="NCBI Taxonomy" id="3408580"/>
    <lineage>
        <taxon>Bacteria</taxon>
        <taxon>Bacillati</taxon>
        <taxon>Bacillota</taxon>
        <taxon>Clostridia</taxon>
        <taxon>Peptostreptococcales</taxon>
        <taxon>Anaerovoracaceae</taxon>
        <taxon>Anoxybacterium</taxon>
    </lineage>
</organism>
<gene>
    <name evidence="1" type="ORF">FRZ06_19375</name>
</gene>
<name>A0ACD1AFW0_9FIRM</name>